<dbReference type="AlphaFoldDB" id="A0A0M9ARX8"/>
<evidence type="ECO:0000256" key="1">
    <source>
        <dbReference type="SAM" id="Phobius"/>
    </source>
</evidence>
<keyword evidence="3" id="KW-1185">Reference proteome</keyword>
<feature type="transmembrane region" description="Helical" evidence="1">
    <location>
        <begin position="20"/>
        <end position="45"/>
    </location>
</feature>
<protein>
    <submittedName>
        <fullName evidence="2">Uncharacterized protein</fullName>
    </submittedName>
</protein>
<sequence>MSDGSEAPATTRRSPVGTLLLSRVLITWAELLVVGFGGAVAGGAASGPPQLVVYFATVLAAVAVVMFNVDRLVAARVREAT</sequence>
<proteinExistence type="predicted"/>
<name>A0A0M9ARX8_9EURY</name>
<evidence type="ECO:0000313" key="3">
    <source>
        <dbReference type="Proteomes" id="UP000037747"/>
    </source>
</evidence>
<dbReference type="OrthoDB" id="177922at2157"/>
<dbReference type="STRING" id="1765655.AMR74_12080"/>
<keyword evidence="1" id="KW-1133">Transmembrane helix</keyword>
<dbReference type="PATRIC" id="fig|1705389.3.peg.3963"/>
<keyword evidence="1" id="KW-0472">Membrane</keyword>
<feature type="transmembrane region" description="Helical" evidence="1">
    <location>
        <begin position="51"/>
        <end position="69"/>
    </location>
</feature>
<evidence type="ECO:0000313" key="2">
    <source>
        <dbReference type="EMBL" id="KOX96261.1"/>
    </source>
</evidence>
<dbReference type="Proteomes" id="UP000037747">
    <property type="component" value="Unassembled WGS sequence"/>
</dbReference>
<accession>A0A0M9ARX8</accession>
<dbReference type="RefSeq" id="WP_053772304.1">
    <property type="nucleotide sequence ID" value="NZ_LIST01000004.1"/>
</dbReference>
<keyword evidence="1" id="KW-0812">Transmembrane</keyword>
<organism evidence="2 3">
    <name type="scientific">Halorubrum tropicale</name>
    <dbReference type="NCBI Taxonomy" id="1765655"/>
    <lineage>
        <taxon>Archaea</taxon>
        <taxon>Methanobacteriati</taxon>
        <taxon>Methanobacteriota</taxon>
        <taxon>Stenosarchaea group</taxon>
        <taxon>Halobacteria</taxon>
        <taxon>Halobacteriales</taxon>
        <taxon>Haloferacaceae</taxon>
        <taxon>Halorubrum</taxon>
    </lineage>
</organism>
<comment type="caution">
    <text evidence="2">The sequence shown here is derived from an EMBL/GenBank/DDBJ whole genome shotgun (WGS) entry which is preliminary data.</text>
</comment>
<reference evidence="2 3" key="1">
    <citation type="submission" date="2015-08" db="EMBL/GenBank/DDBJ databases">
        <title>Genomes of Isolates from Cabo Rojo, PR.</title>
        <authorList>
            <person name="Sanchez-Nieves R.L."/>
            <person name="Montalvo-Rodriguez R."/>
        </authorList>
    </citation>
    <scope>NUCLEOTIDE SEQUENCE [LARGE SCALE GENOMIC DNA]</scope>
    <source>
        <strain evidence="2 3">5</strain>
    </source>
</reference>
<dbReference type="EMBL" id="LIST01000004">
    <property type="protein sequence ID" value="KOX96261.1"/>
    <property type="molecule type" value="Genomic_DNA"/>
</dbReference>
<gene>
    <name evidence="2" type="ORF">AMR74_12080</name>
</gene>